<evidence type="ECO:0000256" key="5">
    <source>
        <dbReference type="ARBA" id="ARBA00022475"/>
    </source>
</evidence>
<dbReference type="Gene3D" id="3.30.2420.10">
    <property type="entry name" value="TonB"/>
    <property type="match status" value="1"/>
</dbReference>
<keyword evidence="4 13" id="KW-0813">Transport</keyword>
<dbReference type="GO" id="GO:0098797">
    <property type="term" value="C:plasma membrane protein complex"/>
    <property type="evidence" value="ECO:0007669"/>
    <property type="project" value="TreeGrafter"/>
</dbReference>
<protein>
    <recommendedName>
        <fullName evidence="3 13">Protein TonB</fullName>
    </recommendedName>
</protein>
<dbReference type="Pfam" id="PF03544">
    <property type="entry name" value="TonB_C"/>
    <property type="match status" value="1"/>
</dbReference>
<keyword evidence="17" id="KW-1185">Reference proteome</keyword>
<keyword evidence="6 13" id="KW-0997">Cell inner membrane</keyword>
<gene>
    <name evidence="16" type="ORF">BFW38_08660</name>
</gene>
<evidence type="ECO:0000256" key="6">
    <source>
        <dbReference type="ARBA" id="ARBA00022519"/>
    </source>
</evidence>
<dbReference type="InterPro" id="IPR006260">
    <property type="entry name" value="TonB/TolA_C"/>
</dbReference>
<dbReference type="InterPro" id="IPR003538">
    <property type="entry name" value="TonB"/>
</dbReference>
<evidence type="ECO:0000256" key="10">
    <source>
        <dbReference type="ARBA" id="ARBA00022989"/>
    </source>
</evidence>
<dbReference type="EMBL" id="MDTQ01000001">
    <property type="protein sequence ID" value="ODC03605.1"/>
    <property type="molecule type" value="Genomic_DNA"/>
</dbReference>
<evidence type="ECO:0000256" key="2">
    <source>
        <dbReference type="ARBA" id="ARBA00006555"/>
    </source>
</evidence>
<dbReference type="PROSITE" id="PS52015">
    <property type="entry name" value="TONB_CTD"/>
    <property type="match status" value="1"/>
</dbReference>
<dbReference type="GO" id="GO:0015031">
    <property type="term" value="P:protein transport"/>
    <property type="evidence" value="ECO:0007669"/>
    <property type="project" value="UniProtKB-UniRule"/>
</dbReference>
<comment type="subcellular location">
    <subcellularLocation>
        <location evidence="1 13">Cell inner membrane</location>
        <topology evidence="1 13">Single-pass membrane protein</topology>
        <orientation evidence="1 13">Periplasmic side</orientation>
    </subcellularLocation>
</comment>
<dbReference type="PRINTS" id="PR01374">
    <property type="entry name" value="TONBPROTEIN"/>
</dbReference>
<dbReference type="GO" id="GO:0055085">
    <property type="term" value="P:transmembrane transport"/>
    <property type="evidence" value="ECO:0007669"/>
    <property type="project" value="InterPro"/>
</dbReference>
<evidence type="ECO:0000256" key="14">
    <source>
        <dbReference type="SAM" id="MobiDB-lite"/>
    </source>
</evidence>
<evidence type="ECO:0000256" key="3">
    <source>
        <dbReference type="ARBA" id="ARBA00022362"/>
    </source>
</evidence>
<organism evidence="16 17">
    <name type="scientific">Terasakiispira papahanaumokuakeensis</name>
    <dbReference type="NCBI Taxonomy" id="197479"/>
    <lineage>
        <taxon>Bacteria</taxon>
        <taxon>Pseudomonadati</taxon>
        <taxon>Pseudomonadota</taxon>
        <taxon>Gammaproteobacteria</taxon>
        <taxon>Oceanospirillales</taxon>
        <taxon>Terasakiispira</taxon>
    </lineage>
</organism>
<dbReference type="NCBIfam" id="TIGR01352">
    <property type="entry name" value="tonB_Cterm"/>
    <property type="match status" value="1"/>
</dbReference>
<feature type="domain" description="TonB C-terminal" evidence="15">
    <location>
        <begin position="130"/>
        <end position="220"/>
    </location>
</feature>
<feature type="region of interest" description="Disordered" evidence="14">
    <location>
        <begin position="59"/>
        <end position="98"/>
    </location>
</feature>
<feature type="compositionally biased region" description="Basic and acidic residues" evidence="14">
    <location>
        <begin position="69"/>
        <end position="80"/>
    </location>
</feature>
<evidence type="ECO:0000259" key="15">
    <source>
        <dbReference type="PROSITE" id="PS52015"/>
    </source>
</evidence>
<keyword evidence="8" id="KW-0677">Repeat</keyword>
<dbReference type="PANTHER" id="PTHR33446:SF8">
    <property type="entry name" value="PROTEIN TONB"/>
    <property type="match status" value="1"/>
</dbReference>
<evidence type="ECO:0000313" key="16">
    <source>
        <dbReference type="EMBL" id="ODC03605.1"/>
    </source>
</evidence>
<dbReference type="Proteomes" id="UP000094291">
    <property type="component" value="Unassembled WGS sequence"/>
</dbReference>
<evidence type="ECO:0000256" key="12">
    <source>
        <dbReference type="ARBA" id="ARBA00025849"/>
    </source>
</evidence>
<feature type="transmembrane region" description="Helical" evidence="13">
    <location>
        <begin position="17"/>
        <end position="38"/>
    </location>
</feature>
<evidence type="ECO:0000256" key="8">
    <source>
        <dbReference type="ARBA" id="ARBA00022737"/>
    </source>
</evidence>
<dbReference type="GO" id="GO:0030288">
    <property type="term" value="C:outer membrane-bounded periplasmic space"/>
    <property type="evidence" value="ECO:0007669"/>
    <property type="project" value="InterPro"/>
</dbReference>
<accession>A0A1E2VAC9</accession>
<dbReference type="GO" id="GO:0031992">
    <property type="term" value="F:energy transducer activity"/>
    <property type="evidence" value="ECO:0007669"/>
    <property type="project" value="InterPro"/>
</dbReference>
<evidence type="ECO:0000256" key="11">
    <source>
        <dbReference type="ARBA" id="ARBA00023136"/>
    </source>
</evidence>
<evidence type="ECO:0000313" key="17">
    <source>
        <dbReference type="Proteomes" id="UP000094291"/>
    </source>
</evidence>
<dbReference type="SUPFAM" id="SSF74653">
    <property type="entry name" value="TolA/TonB C-terminal domain"/>
    <property type="match status" value="1"/>
</dbReference>
<dbReference type="OrthoDB" id="1628901at2"/>
<comment type="function">
    <text evidence="13">Interacts with outer membrane receptor proteins that carry out high-affinity binding and energy dependent uptake into the periplasmic space of specific substrates. It could act to transduce energy from the cytoplasmic membrane to specific energy-requiring processes in the outer membrane, resulting in the release into the periplasm of ligands bound by these outer membrane proteins.</text>
</comment>
<dbReference type="AlphaFoldDB" id="A0A1E2VAC9"/>
<reference evidence="16 17" key="1">
    <citation type="submission" date="2016-08" db="EMBL/GenBank/DDBJ databases">
        <authorList>
            <person name="Seilhamer J.J."/>
        </authorList>
    </citation>
    <scope>NUCLEOTIDE SEQUENCE [LARGE SCALE GENOMIC DNA]</scope>
    <source>
        <strain evidence="16 17">PH27A</strain>
    </source>
</reference>
<evidence type="ECO:0000256" key="7">
    <source>
        <dbReference type="ARBA" id="ARBA00022692"/>
    </source>
</evidence>
<dbReference type="InterPro" id="IPR037682">
    <property type="entry name" value="TonB_C"/>
</dbReference>
<dbReference type="GO" id="GO:0015891">
    <property type="term" value="P:siderophore transport"/>
    <property type="evidence" value="ECO:0007669"/>
    <property type="project" value="InterPro"/>
</dbReference>
<proteinExistence type="inferred from homology"/>
<keyword evidence="13" id="KW-0735">Signal-anchor</keyword>
<evidence type="ECO:0000256" key="1">
    <source>
        <dbReference type="ARBA" id="ARBA00004383"/>
    </source>
</evidence>
<evidence type="ECO:0000256" key="13">
    <source>
        <dbReference type="RuleBase" id="RU362123"/>
    </source>
</evidence>
<dbReference type="STRING" id="197479.BFW38_08660"/>
<sequence length="220" mass="24246">MGHLHYRLRGRRTLTRVMAVLVGFGVALTLFILLGWLIQPPQEKPPVDDSLRLNWAQVEQEQAVQTRKPAPDKPDMKPPEEQPQVPTPETPKTQAVSAPNAVLPAPDLSLNGLSSPVGAPSLNGIDVGPSGPAMLTPVYREPPRYPRRAQRRGIEGWVELVFAIDAEGKVIADSMKVVGADPANVFDHAAKRAIARWRFDPLPDGQSGQRLVRQRLEFQL</sequence>
<dbReference type="RefSeq" id="WP_068998021.1">
    <property type="nucleotide sequence ID" value="NZ_MDTQ01000001.1"/>
</dbReference>
<comment type="caution">
    <text evidence="16">The sequence shown here is derived from an EMBL/GenBank/DDBJ whole genome shotgun (WGS) entry which is preliminary data.</text>
</comment>
<comment type="similarity">
    <text evidence="2 13">Belongs to the TonB family.</text>
</comment>
<keyword evidence="10 13" id="KW-1133">Transmembrane helix</keyword>
<evidence type="ECO:0000256" key="9">
    <source>
        <dbReference type="ARBA" id="ARBA00022927"/>
    </source>
</evidence>
<keyword evidence="7 13" id="KW-0812">Transmembrane</keyword>
<name>A0A1E2VAC9_9GAMM</name>
<dbReference type="InterPro" id="IPR051045">
    <property type="entry name" value="TonB-dependent_transducer"/>
</dbReference>
<keyword evidence="11 13" id="KW-0472">Membrane</keyword>
<keyword evidence="9 13" id="KW-0653">Protein transport</keyword>
<dbReference type="PANTHER" id="PTHR33446">
    <property type="entry name" value="PROTEIN TONB-RELATED"/>
    <property type="match status" value="1"/>
</dbReference>
<comment type="subunit">
    <text evidence="12">Homodimer. Forms a complex with the accessory proteins ExbB and ExbD.</text>
</comment>
<keyword evidence="5 13" id="KW-1003">Cell membrane</keyword>
<evidence type="ECO:0000256" key="4">
    <source>
        <dbReference type="ARBA" id="ARBA00022448"/>
    </source>
</evidence>